<feature type="chain" id="PRO_5046270698" description="peptidylprolyl isomerase" evidence="7">
    <location>
        <begin position="25"/>
        <end position="333"/>
    </location>
</feature>
<evidence type="ECO:0000313" key="9">
    <source>
        <dbReference type="EMBL" id="MCS5719876.1"/>
    </source>
</evidence>
<evidence type="ECO:0000256" key="6">
    <source>
        <dbReference type="PROSITE-ProRule" id="PRU00277"/>
    </source>
</evidence>
<keyword evidence="10" id="KW-1185">Reference proteome</keyword>
<dbReference type="PANTHER" id="PTHR43811">
    <property type="entry name" value="FKBP-TYPE PEPTIDYL-PROLYL CIS-TRANS ISOMERASE FKPA"/>
    <property type="match status" value="1"/>
</dbReference>
<proteinExistence type="inferred from homology"/>
<dbReference type="PANTHER" id="PTHR43811:SF19">
    <property type="entry name" value="39 KDA FK506-BINDING NUCLEAR PROTEIN"/>
    <property type="match status" value="1"/>
</dbReference>
<dbReference type="EC" id="5.2.1.8" evidence="3 6"/>
<name>A0ABT2GUI5_9MICO</name>
<dbReference type="EMBL" id="JANLCM010000002">
    <property type="protein sequence ID" value="MCS5719876.1"/>
    <property type="molecule type" value="Genomic_DNA"/>
</dbReference>
<dbReference type="PROSITE" id="PS50059">
    <property type="entry name" value="FKBP_PPIASE"/>
    <property type="match status" value="2"/>
</dbReference>
<dbReference type="Proteomes" id="UP001165584">
    <property type="component" value="Unassembled WGS sequence"/>
</dbReference>
<keyword evidence="4 6" id="KW-0697">Rotamase</keyword>
<evidence type="ECO:0000256" key="4">
    <source>
        <dbReference type="ARBA" id="ARBA00023110"/>
    </source>
</evidence>
<evidence type="ECO:0000256" key="2">
    <source>
        <dbReference type="ARBA" id="ARBA00006577"/>
    </source>
</evidence>
<reference evidence="9" key="1">
    <citation type="submission" date="2022-08" db="EMBL/GenBank/DDBJ databases">
        <authorList>
            <person name="Deng Y."/>
            <person name="Han X.-F."/>
            <person name="Zhang Y.-Q."/>
        </authorList>
    </citation>
    <scope>NUCLEOTIDE SEQUENCE</scope>
    <source>
        <strain evidence="9">CPCC 205763</strain>
    </source>
</reference>
<comment type="caution">
    <text evidence="9">The sequence shown here is derived from an EMBL/GenBank/DDBJ whole genome shotgun (WGS) entry which is preliminary data.</text>
</comment>
<evidence type="ECO:0000259" key="8">
    <source>
        <dbReference type="PROSITE" id="PS50059"/>
    </source>
</evidence>
<accession>A0ABT2GUI5</accession>
<dbReference type="Gene3D" id="3.10.50.40">
    <property type="match status" value="2"/>
</dbReference>
<sequence>MRSIPALAAAAVAATLLLAGCAASSPDPSATGAAGDCSPAASGSASNGVTVTGDFKSAPKTAFTGPLTVDTTQRTVVTEGDGDVVQKGDVATIDFTIYNGTSGKQVFSTLDAGGTQLQLTVDDTQFIPGIVNAVACSPVGSRVVAVIPPAEGFGDTGNDQLGIAATDSMVMVADVEAIIPVRADGEDQPAQDGFPTVTLDDTGAPTVTVPQADPPTTLETEVLKKGDGAVVADGDNVTVQYQGLVWGTGKVFDQSWGQGGPRTFPTTGVVKGFAAAMIGQTVGSQVVVVIPPDQGYGSEGNSAAGITGTDTLVFVIDILASASAPPAATPDAG</sequence>
<evidence type="ECO:0000256" key="1">
    <source>
        <dbReference type="ARBA" id="ARBA00000971"/>
    </source>
</evidence>
<evidence type="ECO:0000256" key="5">
    <source>
        <dbReference type="ARBA" id="ARBA00023235"/>
    </source>
</evidence>
<dbReference type="SUPFAM" id="SSF54534">
    <property type="entry name" value="FKBP-like"/>
    <property type="match status" value="2"/>
</dbReference>
<dbReference type="InterPro" id="IPR001179">
    <property type="entry name" value="PPIase_FKBP_dom"/>
</dbReference>
<dbReference type="Pfam" id="PF00254">
    <property type="entry name" value="FKBP_C"/>
    <property type="match status" value="2"/>
</dbReference>
<evidence type="ECO:0000256" key="3">
    <source>
        <dbReference type="ARBA" id="ARBA00013194"/>
    </source>
</evidence>
<evidence type="ECO:0000256" key="7">
    <source>
        <dbReference type="SAM" id="SignalP"/>
    </source>
</evidence>
<dbReference type="InterPro" id="IPR046357">
    <property type="entry name" value="PPIase_dom_sf"/>
</dbReference>
<dbReference type="PROSITE" id="PS51257">
    <property type="entry name" value="PROKAR_LIPOPROTEIN"/>
    <property type="match status" value="1"/>
</dbReference>
<feature type="signal peptide" evidence="7">
    <location>
        <begin position="1"/>
        <end position="24"/>
    </location>
</feature>
<dbReference type="GO" id="GO:0003755">
    <property type="term" value="F:peptidyl-prolyl cis-trans isomerase activity"/>
    <property type="evidence" value="ECO:0007669"/>
    <property type="project" value="UniProtKB-EC"/>
</dbReference>
<feature type="domain" description="PPIase FKBP-type" evidence="8">
    <location>
        <begin position="234"/>
        <end position="322"/>
    </location>
</feature>
<feature type="domain" description="PPIase FKBP-type" evidence="8">
    <location>
        <begin position="88"/>
        <end position="179"/>
    </location>
</feature>
<keyword evidence="5 6" id="KW-0413">Isomerase</keyword>
<evidence type="ECO:0000313" key="10">
    <source>
        <dbReference type="Proteomes" id="UP001165584"/>
    </source>
</evidence>
<comment type="catalytic activity">
    <reaction evidence="1 6">
        <text>[protein]-peptidylproline (omega=180) = [protein]-peptidylproline (omega=0)</text>
        <dbReference type="Rhea" id="RHEA:16237"/>
        <dbReference type="Rhea" id="RHEA-COMP:10747"/>
        <dbReference type="Rhea" id="RHEA-COMP:10748"/>
        <dbReference type="ChEBI" id="CHEBI:83833"/>
        <dbReference type="ChEBI" id="CHEBI:83834"/>
        <dbReference type="EC" id="5.2.1.8"/>
    </reaction>
</comment>
<keyword evidence="7" id="KW-0732">Signal</keyword>
<protein>
    <recommendedName>
        <fullName evidence="3 6">peptidylprolyl isomerase</fullName>
        <ecNumber evidence="3 6">5.2.1.8</ecNumber>
    </recommendedName>
</protein>
<organism evidence="9 10">
    <name type="scientific">Herbiconiux aconitum</name>
    <dbReference type="NCBI Taxonomy" id="2970913"/>
    <lineage>
        <taxon>Bacteria</taxon>
        <taxon>Bacillati</taxon>
        <taxon>Actinomycetota</taxon>
        <taxon>Actinomycetes</taxon>
        <taxon>Micrococcales</taxon>
        <taxon>Microbacteriaceae</taxon>
        <taxon>Herbiconiux</taxon>
    </lineage>
</organism>
<gene>
    <name evidence="9" type="ORF">N1027_17235</name>
</gene>
<dbReference type="RefSeq" id="WP_259509462.1">
    <property type="nucleotide sequence ID" value="NZ_JANLCM010000002.1"/>
</dbReference>
<comment type="similarity">
    <text evidence="2">Belongs to the FKBP-type PPIase family.</text>
</comment>